<dbReference type="AlphaFoldDB" id="A0A7F8KEY2"/>
<dbReference type="Proteomes" id="UP000248483">
    <property type="component" value="Unplaced"/>
</dbReference>
<reference evidence="3" key="1">
    <citation type="submission" date="2025-08" db="UniProtKB">
        <authorList>
            <consortium name="RefSeq"/>
        </authorList>
    </citation>
    <scope>IDENTIFICATION</scope>
    <source>
        <tissue evidence="3">Blood</tissue>
    </source>
</reference>
<dbReference type="InParanoid" id="A0A7F8KEY2"/>
<dbReference type="GeneID" id="111174800"/>
<keyword evidence="2" id="KW-1185">Reference proteome</keyword>
<proteinExistence type="predicted"/>
<name>A0A7F8KEY2_DELLE</name>
<feature type="region of interest" description="Disordered" evidence="1">
    <location>
        <begin position="22"/>
        <end position="58"/>
    </location>
</feature>
<dbReference type="KEGG" id="dle:111174800"/>
<evidence type="ECO:0000313" key="3">
    <source>
        <dbReference type="RefSeq" id="XP_030618828.1"/>
    </source>
</evidence>
<evidence type="ECO:0000256" key="1">
    <source>
        <dbReference type="SAM" id="MobiDB-lite"/>
    </source>
</evidence>
<protein>
    <submittedName>
        <fullName evidence="3">Uncharacterized protein LOC111174800</fullName>
    </submittedName>
</protein>
<dbReference type="RefSeq" id="XP_030618828.1">
    <property type="nucleotide sequence ID" value="XM_030762968.1"/>
</dbReference>
<evidence type="ECO:0000313" key="2">
    <source>
        <dbReference type="Proteomes" id="UP000248483"/>
    </source>
</evidence>
<sequence>MTEKFHVIAVSKTNGIVPLTCDPAHAESRDPAESMSSPSHQCPLPGETFRAPAPPSTRARPYPGSLQSWFVAAQLRAGSLWEGCCCPIAPAWTAPHGEPGRGLCRRQGPWELEASTAEPRNHPSVLCVWVLCGSAHELCIKQGALRGGPESHWCSGPWPSSFSPWPQVPRGVLQPR</sequence>
<accession>A0A7F8KEY2</accession>
<gene>
    <name evidence="3" type="primary">LOC111174800</name>
</gene>
<organism evidence="2 3">
    <name type="scientific">Delphinapterus leucas</name>
    <name type="common">Beluga whale</name>
    <dbReference type="NCBI Taxonomy" id="9749"/>
    <lineage>
        <taxon>Eukaryota</taxon>
        <taxon>Metazoa</taxon>
        <taxon>Chordata</taxon>
        <taxon>Craniata</taxon>
        <taxon>Vertebrata</taxon>
        <taxon>Euteleostomi</taxon>
        <taxon>Mammalia</taxon>
        <taxon>Eutheria</taxon>
        <taxon>Laurasiatheria</taxon>
        <taxon>Artiodactyla</taxon>
        <taxon>Whippomorpha</taxon>
        <taxon>Cetacea</taxon>
        <taxon>Odontoceti</taxon>
        <taxon>Monodontidae</taxon>
        <taxon>Delphinapterus</taxon>
    </lineage>
</organism>